<keyword evidence="5 9" id="KW-0169">Cobalamin biosynthesis</keyword>
<comment type="function">
    <text evidence="9">Converts cobyric acid to cobinamide by the addition of aminopropanol on the F carboxylic group.</text>
</comment>
<keyword evidence="4 9" id="KW-1003">Cell membrane</keyword>
<protein>
    <recommendedName>
        <fullName evidence="9">Cobalamin biosynthesis protein CobD</fullName>
    </recommendedName>
</protein>
<evidence type="ECO:0000256" key="3">
    <source>
        <dbReference type="ARBA" id="ARBA00006263"/>
    </source>
</evidence>
<sequence length="333" mass="36620">MSFLLILFSACLLDLLLGDPRWLPHPVRIIGRVALLAEFWTRKLPVTAQNSGRLAVFIVLCSTGGACLGLFFLLSFTPQPFFLLGALLILYTTVAARDLVRHSGQVFHALAIDLETARKRVSMIVGRDTDQLDEAGIVRACVESVAENMSDGIVAPLFWAVIGATCGQYLNGSPIIWGTTAAMMYKAVNTMDSMFGYKNERYLQFGSCAARLDDLVNFLPARISAFSLVFAALVCRPVYHSDMKNSFRVLVRDRQQHSSPNSGWPEAAMAGALRVQLGGESLYFGQSTKKPTIGDSFVSPQAHHIFQANALVLTASLLCLFYFGILYSLLFFL</sequence>
<dbReference type="Pfam" id="PF03186">
    <property type="entry name" value="CobD_Cbib"/>
    <property type="match status" value="1"/>
</dbReference>
<feature type="transmembrane region" description="Helical" evidence="9">
    <location>
        <begin position="81"/>
        <end position="100"/>
    </location>
</feature>
<feature type="transmembrane region" description="Helical" evidence="9">
    <location>
        <begin position="221"/>
        <end position="239"/>
    </location>
</feature>
<evidence type="ECO:0000256" key="1">
    <source>
        <dbReference type="ARBA" id="ARBA00004651"/>
    </source>
</evidence>
<keyword evidence="11" id="KW-1185">Reference proteome</keyword>
<dbReference type="GO" id="GO:0009236">
    <property type="term" value="P:cobalamin biosynthetic process"/>
    <property type="evidence" value="ECO:0007669"/>
    <property type="project" value="UniProtKB-UniRule"/>
</dbReference>
<accession>A0A3S3QP50</accession>
<reference evidence="10 11" key="1">
    <citation type="submission" date="2017-01" db="EMBL/GenBank/DDBJ databases">
        <title>The cable genome- insights into the physiology and evolution of filamentous bacteria capable of sulfide oxidation via long distance electron transfer.</title>
        <authorList>
            <person name="Schreiber L."/>
            <person name="Bjerg J.T."/>
            <person name="Boggild A."/>
            <person name="Van De Vossenberg J."/>
            <person name="Meysman F."/>
            <person name="Nielsen L.P."/>
            <person name="Schramm A."/>
            <person name="Kjeldsen K.U."/>
        </authorList>
    </citation>
    <scope>NUCLEOTIDE SEQUENCE [LARGE SCALE GENOMIC DNA]</scope>
    <source>
        <strain evidence="10">MCF</strain>
    </source>
</reference>
<organism evidence="10 11">
    <name type="scientific">Candidatus Electrothrix aarhusensis</name>
    <dbReference type="NCBI Taxonomy" id="1859131"/>
    <lineage>
        <taxon>Bacteria</taxon>
        <taxon>Pseudomonadati</taxon>
        <taxon>Thermodesulfobacteriota</taxon>
        <taxon>Desulfobulbia</taxon>
        <taxon>Desulfobulbales</taxon>
        <taxon>Desulfobulbaceae</taxon>
        <taxon>Candidatus Electrothrix</taxon>
    </lineage>
</organism>
<keyword evidence="6 9" id="KW-0812">Transmembrane</keyword>
<dbReference type="HAMAP" id="MF_00024">
    <property type="entry name" value="CobD_CbiB"/>
    <property type="match status" value="1"/>
</dbReference>
<name>A0A3S3QP50_9BACT</name>
<comment type="caution">
    <text evidence="10">The sequence shown here is derived from an EMBL/GenBank/DDBJ whole genome shotgun (WGS) entry which is preliminary data.</text>
</comment>
<comment type="similarity">
    <text evidence="3 9">Belongs to the CobD/CbiB family.</text>
</comment>
<dbReference type="EMBL" id="MTKO01000114">
    <property type="protein sequence ID" value="RWX43644.1"/>
    <property type="molecule type" value="Genomic_DNA"/>
</dbReference>
<dbReference type="GO" id="GO:0048472">
    <property type="term" value="F:threonine-phosphate decarboxylase activity"/>
    <property type="evidence" value="ECO:0007669"/>
    <property type="project" value="InterPro"/>
</dbReference>
<dbReference type="PANTHER" id="PTHR34308:SF1">
    <property type="entry name" value="COBALAMIN BIOSYNTHESIS PROTEIN CBIB"/>
    <property type="match status" value="1"/>
</dbReference>
<comment type="caution">
    <text evidence="9">Lacks conserved residue(s) required for the propagation of feature annotation.</text>
</comment>
<evidence type="ECO:0000256" key="8">
    <source>
        <dbReference type="ARBA" id="ARBA00023136"/>
    </source>
</evidence>
<dbReference type="UniPathway" id="UPA00148"/>
<keyword evidence="8 9" id="KW-0472">Membrane</keyword>
<dbReference type="Proteomes" id="UP000287853">
    <property type="component" value="Unassembled WGS sequence"/>
</dbReference>
<evidence type="ECO:0000256" key="2">
    <source>
        <dbReference type="ARBA" id="ARBA00004953"/>
    </source>
</evidence>
<evidence type="ECO:0000256" key="6">
    <source>
        <dbReference type="ARBA" id="ARBA00022692"/>
    </source>
</evidence>
<keyword evidence="10" id="KW-0436">Ligase</keyword>
<dbReference type="PANTHER" id="PTHR34308">
    <property type="entry name" value="COBALAMIN BIOSYNTHESIS PROTEIN CBIB"/>
    <property type="match status" value="1"/>
</dbReference>
<dbReference type="InterPro" id="IPR004485">
    <property type="entry name" value="Cobalamin_biosynth_CobD/CbiB"/>
</dbReference>
<dbReference type="AlphaFoldDB" id="A0A3S3QP50"/>
<feature type="transmembrane region" description="Helical" evidence="9">
    <location>
        <begin position="310"/>
        <end position="332"/>
    </location>
</feature>
<dbReference type="GO" id="GO:0016874">
    <property type="term" value="F:ligase activity"/>
    <property type="evidence" value="ECO:0007669"/>
    <property type="project" value="UniProtKB-KW"/>
</dbReference>
<evidence type="ECO:0000256" key="9">
    <source>
        <dbReference type="HAMAP-Rule" id="MF_00024"/>
    </source>
</evidence>
<keyword evidence="7 9" id="KW-1133">Transmembrane helix</keyword>
<gene>
    <name evidence="9" type="primary">cobD</name>
    <name evidence="10" type="ORF">H206_03278</name>
</gene>
<dbReference type="NCBIfam" id="TIGR00380">
    <property type="entry name" value="cobal_cbiB"/>
    <property type="match status" value="1"/>
</dbReference>
<feature type="transmembrane region" description="Helical" evidence="9">
    <location>
        <begin position="54"/>
        <end position="74"/>
    </location>
</feature>
<evidence type="ECO:0000313" key="10">
    <source>
        <dbReference type="EMBL" id="RWX43644.1"/>
    </source>
</evidence>
<comment type="pathway">
    <text evidence="2 9">Cofactor biosynthesis; adenosylcobalamin biosynthesis.</text>
</comment>
<comment type="subcellular location">
    <subcellularLocation>
        <location evidence="1 9">Cell membrane</location>
        <topology evidence="1 9">Multi-pass membrane protein</topology>
    </subcellularLocation>
</comment>
<proteinExistence type="inferred from homology"/>
<dbReference type="GO" id="GO:0015420">
    <property type="term" value="F:ABC-type vitamin B12 transporter activity"/>
    <property type="evidence" value="ECO:0007669"/>
    <property type="project" value="UniProtKB-UniRule"/>
</dbReference>
<evidence type="ECO:0000256" key="4">
    <source>
        <dbReference type="ARBA" id="ARBA00022475"/>
    </source>
</evidence>
<dbReference type="GO" id="GO:0005886">
    <property type="term" value="C:plasma membrane"/>
    <property type="evidence" value="ECO:0007669"/>
    <property type="project" value="UniProtKB-SubCell"/>
</dbReference>
<evidence type="ECO:0000256" key="5">
    <source>
        <dbReference type="ARBA" id="ARBA00022573"/>
    </source>
</evidence>
<evidence type="ECO:0000256" key="7">
    <source>
        <dbReference type="ARBA" id="ARBA00022989"/>
    </source>
</evidence>
<evidence type="ECO:0000313" key="11">
    <source>
        <dbReference type="Proteomes" id="UP000287853"/>
    </source>
</evidence>